<comment type="subcellular location">
    <subcellularLocation>
        <location evidence="4">Membrane</location>
        <topology evidence="4">Multi-pass membrane protein</topology>
    </subcellularLocation>
</comment>
<accession>A0A420HD56</accession>
<dbReference type="PANTHER" id="PTHR39136">
    <property type="entry name" value="ALTERED INHERITANCE OF MITOCHONDRIA PROTEIN 11"/>
    <property type="match status" value="1"/>
</dbReference>
<organism evidence="5 6">
    <name type="scientific">Golovinomyces cichoracearum</name>
    <dbReference type="NCBI Taxonomy" id="62708"/>
    <lineage>
        <taxon>Eukaryota</taxon>
        <taxon>Fungi</taxon>
        <taxon>Dikarya</taxon>
        <taxon>Ascomycota</taxon>
        <taxon>Pezizomycotina</taxon>
        <taxon>Leotiomycetes</taxon>
        <taxon>Erysiphales</taxon>
        <taxon>Erysiphaceae</taxon>
        <taxon>Golovinomyces</taxon>
    </lineage>
</organism>
<dbReference type="EMBL" id="MCBQ01020265">
    <property type="protein sequence ID" value="RKF55327.1"/>
    <property type="molecule type" value="Genomic_DNA"/>
</dbReference>
<keyword evidence="2 4" id="KW-1133">Transmembrane helix</keyword>
<protein>
    <recommendedName>
        <fullName evidence="4">Altered inheritance of mitochondria protein 11</fullName>
    </recommendedName>
</protein>
<feature type="transmembrane region" description="Helical" evidence="4">
    <location>
        <begin position="43"/>
        <end position="60"/>
    </location>
</feature>
<comment type="caution">
    <text evidence="5">The sequence shown here is derived from an EMBL/GenBank/DDBJ whole genome shotgun (WGS) entry which is preliminary data.</text>
</comment>
<dbReference type="PANTHER" id="PTHR39136:SF1">
    <property type="entry name" value="ALTERED INHERITANCE OF MITOCHONDRIA PROTEIN 11"/>
    <property type="match status" value="1"/>
</dbReference>
<keyword evidence="1 4" id="KW-0812">Transmembrane</keyword>
<dbReference type="GO" id="GO:0016020">
    <property type="term" value="C:membrane"/>
    <property type="evidence" value="ECO:0007669"/>
    <property type="project" value="UniProtKB-SubCell"/>
</dbReference>
<evidence type="ECO:0000313" key="5">
    <source>
        <dbReference type="EMBL" id="RKF55327.1"/>
    </source>
</evidence>
<keyword evidence="3 4" id="KW-0472">Membrane</keyword>
<evidence type="ECO:0000256" key="4">
    <source>
        <dbReference type="RuleBase" id="RU367098"/>
    </source>
</evidence>
<gene>
    <name evidence="4" type="primary">AIM11</name>
    <name evidence="5" type="ORF">GcM3_202016</name>
</gene>
<dbReference type="InterPro" id="IPR038814">
    <property type="entry name" value="AIM11"/>
</dbReference>
<evidence type="ECO:0000256" key="3">
    <source>
        <dbReference type="ARBA" id="ARBA00023136"/>
    </source>
</evidence>
<evidence type="ECO:0000256" key="1">
    <source>
        <dbReference type="ARBA" id="ARBA00022692"/>
    </source>
</evidence>
<dbReference type="GO" id="GO:0005739">
    <property type="term" value="C:mitochondrion"/>
    <property type="evidence" value="ECO:0007669"/>
    <property type="project" value="TreeGrafter"/>
</dbReference>
<evidence type="ECO:0000256" key="2">
    <source>
        <dbReference type="ARBA" id="ARBA00022989"/>
    </source>
</evidence>
<comment type="similarity">
    <text evidence="4">Belongs to the AIM11 family.</text>
</comment>
<dbReference type="AlphaFoldDB" id="A0A420HD56"/>
<evidence type="ECO:0000313" key="6">
    <source>
        <dbReference type="Proteomes" id="UP000283383"/>
    </source>
</evidence>
<dbReference type="STRING" id="62708.A0A420HD56"/>
<sequence length="185" mass="20373">MFEPVKFQANAGIESQASVATAADSNDKNVGSGFFSGRSLRQFGVFVAGAGLFAASMLITKRSIMRRYSREIPKFFQPSYSTINKVNGAMDALEALNLATVNVVSLALMTAGGMSWALDISSTNDMKRKFHVDTIEGKGLNEEYSDEAIEEWLASILMRKEFKSVRENHGITDDQLQAMVKNKKD</sequence>
<reference evidence="5 6" key="1">
    <citation type="journal article" date="2018" name="BMC Genomics">
        <title>Comparative genome analyses reveal sequence features reflecting distinct modes of host-adaptation between dicot and monocot powdery mildew.</title>
        <authorList>
            <person name="Wu Y."/>
            <person name="Ma X."/>
            <person name="Pan Z."/>
            <person name="Kale S.D."/>
            <person name="Song Y."/>
            <person name="King H."/>
            <person name="Zhang Q."/>
            <person name="Presley C."/>
            <person name="Deng X."/>
            <person name="Wei C.I."/>
            <person name="Xiao S."/>
        </authorList>
    </citation>
    <scope>NUCLEOTIDE SEQUENCE [LARGE SCALE GENOMIC DNA]</scope>
    <source>
        <strain evidence="5">UMSG3</strain>
    </source>
</reference>
<name>A0A420HD56_9PEZI</name>
<proteinExistence type="inferred from homology"/>
<keyword evidence="6" id="KW-1185">Reference proteome</keyword>
<dbReference type="Proteomes" id="UP000283383">
    <property type="component" value="Unassembled WGS sequence"/>
</dbReference>